<evidence type="ECO:0000259" key="7">
    <source>
        <dbReference type="PROSITE" id="PS50173"/>
    </source>
</evidence>
<dbReference type="Gene3D" id="1.10.150.20">
    <property type="entry name" value="5' to 3' exonuclease, C-terminal subdomain"/>
    <property type="match status" value="1"/>
</dbReference>
<dbReference type="Pfam" id="PF13438">
    <property type="entry name" value="DUF4113"/>
    <property type="match status" value="1"/>
</dbReference>
<accession>A0AAW9HMD8</accession>
<dbReference type="Pfam" id="PF00817">
    <property type="entry name" value="IMS"/>
    <property type="match status" value="1"/>
</dbReference>
<keyword evidence="3" id="KW-0741">SOS mutagenesis</keyword>
<dbReference type="RefSeq" id="WP_320756471.1">
    <property type="nucleotide sequence ID" value="NZ_JAWNGC010000004.1"/>
</dbReference>
<dbReference type="GO" id="GO:0005829">
    <property type="term" value="C:cytosol"/>
    <property type="evidence" value="ECO:0007669"/>
    <property type="project" value="TreeGrafter"/>
</dbReference>
<evidence type="ECO:0000256" key="1">
    <source>
        <dbReference type="ARBA" id="ARBA00010945"/>
    </source>
</evidence>
<dbReference type="InterPro" id="IPR043128">
    <property type="entry name" value="Rev_trsase/Diguanyl_cyclase"/>
</dbReference>
<dbReference type="AlphaFoldDB" id="A0AAW9HMD8"/>
<evidence type="ECO:0000313" key="9">
    <source>
        <dbReference type="Proteomes" id="UP001281731"/>
    </source>
</evidence>
<dbReference type="InterPro" id="IPR043502">
    <property type="entry name" value="DNA/RNA_pol_sf"/>
</dbReference>
<proteinExistence type="inferred from homology"/>
<dbReference type="SUPFAM" id="SSF56672">
    <property type="entry name" value="DNA/RNA polymerases"/>
    <property type="match status" value="1"/>
</dbReference>
<dbReference type="GO" id="GO:0006281">
    <property type="term" value="P:DNA repair"/>
    <property type="evidence" value="ECO:0007669"/>
    <property type="project" value="UniProtKB-KW"/>
</dbReference>
<evidence type="ECO:0000256" key="6">
    <source>
        <dbReference type="ARBA" id="ARBA00025589"/>
    </source>
</evidence>
<dbReference type="PANTHER" id="PTHR11076">
    <property type="entry name" value="DNA REPAIR POLYMERASE UMUC / TRANSFERASE FAMILY MEMBER"/>
    <property type="match status" value="1"/>
</dbReference>
<name>A0AAW9HMD8_9ACTO</name>
<dbReference type="Gene3D" id="3.40.1170.60">
    <property type="match status" value="1"/>
</dbReference>
<dbReference type="Pfam" id="PF11798">
    <property type="entry name" value="IMS_HHH"/>
    <property type="match status" value="1"/>
</dbReference>
<dbReference type="CDD" id="cd01700">
    <property type="entry name" value="PolY_Pol_V_umuC"/>
    <property type="match status" value="1"/>
</dbReference>
<dbReference type="InterPro" id="IPR001126">
    <property type="entry name" value="UmuC"/>
</dbReference>
<sequence length="433" mass="48042">MAELVSISATVRRTLLIDVDSCFAACERIFHPELRGRPIVVLSNNDGCVIARSREAKRLGVAMGTPWFEIKELAEAKGIVAKSSNYELYGSISGRIMDTLREFCARVDVYSIDEAFCTLSGTPHSIISVARKIRETIAQTIGIPVSIGIAPTKTLAKIASKSAKNIPFLEGVASFDGRSRAQMDTILSNVPVGDLWGVGRKWGARLRTLGIDNARQLRDLPPEIMRKKFNVNMARMILELRGSPCIEIDDRDATRQGQVMFSRSFSSPIQTMRELEQVLSIYSQKVTTRLRRQGLDAGSVWAFASSAWYKEPFVRIQAGCDLSVRTDSPVEVYRVARSLLFPRYKPGIPLVRAGVALYDIRPRGSVPVLDPFQATQASQRLGKIIDDVNHHVGEGSVGLGLGGMKQPPRWQMKREMLSNRATTHWEELAIVKA</sequence>
<dbReference type="GO" id="GO:0009432">
    <property type="term" value="P:SOS response"/>
    <property type="evidence" value="ECO:0007669"/>
    <property type="project" value="UniProtKB-KW"/>
</dbReference>
<comment type="function">
    <text evidence="6">Poorly processive, error-prone DNA polymerase involved in untargeted mutagenesis. Copies undamaged DNA at stalled replication forks, which arise in vivo from mismatched or misaligned primer ends. These misaligned primers can be extended by PolIV. Exhibits no 3'-5' exonuclease (proofreading) activity. May be involved in translesional synthesis, in conjunction with the beta clamp from PolIII.</text>
</comment>
<dbReference type="PANTHER" id="PTHR11076:SF34">
    <property type="entry name" value="PROTEIN UMUC"/>
    <property type="match status" value="1"/>
</dbReference>
<dbReference type="InterPro" id="IPR025188">
    <property type="entry name" value="DUF4113"/>
</dbReference>
<gene>
    <name evidence="8" type="ORF">R6G80_04135</name>
</gene>
<dbReference type="PROSITE" id="PS50173">
    <property type="entry name" value="UMUC"/>
    <property type="match status" value="1"/>
</dbReference>
<protein>
    <submittedName>
        <fullName evidence="8">Y-family DNA polymerase</fullName>
    </submittedName>
</protein>
<comment type="similarity">
    <text evidence="1">Belongs to the DNA polymerase type-Y family.</text>
</comment>
<dbReference type="Proteomes" id="UP001281731">
    <property type="component" value="Unassembled WGS sequence"/>
</dbReference>
<dbReference type="Gene3D" id="3.30.70.270">
    <property type="match status" value="1"/>
</dbReference>
<dbReference type="InterPro" id="IPR050116">
    <property type="entry name" value="DNA_polymerase-Y"/>
</dbReference>
<evidence type="ECO:0000256" key="5">
    <source>
        <dbReference type="ARBA" id="ARBA00023236"/>
    </source>
</evidence>
<dbReference type="Pfam" id="PF11799">
    <property type="entry name" value="IMS_C"/>
    <property type="match status" value="1"/>
</dbReference>
<feature type="domain" description="UmuC" evidence="7">
    <location>
        <begin position="14"/>
        <end position="199"/>
    </location>
</feature>
<reference evidence="8" key="1">
    <citation type="submission" date="2023-10" db="EMBL/GenBank/DDBJ databases">
        <title>Whole Genome based description of the genera Actinobaculum and Actinotignum reveals a complex phylogenetic relationship within the species included in the genus Actinotignum.</title>
        <authorList>
            <person name="Jensen C.S."/>
            <person name="Dargis R."/>
            <person name="Kemp M."/>
            <person name="Christensen J.J."/>
        </authorList>
    </citation>
    <scope>NUCLEOTIDE SEQUENCE</scope>
    <source>
        <strain evidence="8">SLA_B511</strain>
    </source>
</reference>
<evidence type="ECO:0000313" key="8">
    <source>
        <dbReference type="EMBL" id="MDY5154912.1"/>
    </source>
</evidence>
<keyword evidence="4" id="KW-0234">DNA repair</keyword>
<evidence type="ECO:0000256" key="2">
    <source>
        <dbReference type="ARBA" id="ARBA00022763"/>
    </source>
</evidence>
<evidence type="ECO:0000256" key="3">
    <source>
        <dbReference type="ARBA" id="ARBA00023199"/>
    </source>
</evidence>
<dbReference type="GO" id="GO:0003887">
    <property type="term" value="F:DNA-directed DNA polymerase activity"/>
    <property type="evidence" value="ECO:0007669"/>
    <property type="project" value="TreeGrafter"/>
</dbReference>
<dbReference type="InterPro" id="IPR024728">
    <property type="entry name" value="PolY_HhH_motif"/>
</dbReference>
<evidence type="ECO:0000256" key="4">
    <source>
        <dbReference type="ARBA" id="ARBA00023204"/>
    </source>
</evidence>
<dbReference type="GO" id="GO:0003684">
    <property type="term" value="F:damaged DNA binding"/>
    <property type="evidence" value="ECO:0007669"/>
    <property type="project" value="InterPro"/>
</dbReference>
<keyword evidence="5" id="KW-0742">SOS response</keyword>
<dbReference type="EMBL" id="JAWNGC010000004">
    <property type="protein sequence ID" value="MDY5154912.1"/>
    <property type="molecule type" value="Genomic_DNA"/>
</dbReference>
<organism evidence="8 9">
    <name type="scientific">Actinotignum urinale</name>
    <dbReference type="NCBI Taxonomy" id="190146"/>
    <lineage>
        <taxon>Bacteria</taxon>
        <taxon>Bacillati</taxon>
        <taxon>Actinomycetota</taxon>
        <taxon>Actinomycetes</taxon>
        <taxon>Actinomycetales</taxon>
        <taxon>Actinomycetaceae</taxon>
        <taxon>Actinotignum</taxon>
    </lineage>
</organism>
<dbReference type="InterPro" id="IPR017961">
    <property type="entry name" value="DNA_pol_Y-fam_little_finger"/>
</dbReference>
<dbReference type="GO" id="GO:0042276">
    <property type="term" value="P:error-prone translesion synthesis"/>
    <property type="evidence" value="ECO:0007669"/>
    <property type="project" value="TreeGrafter"/>
</dbReference>
<comment type="caution">
    <text evidence="8">The sequence shown here is derived from an EMBL/GenBank/DDBJ whole genome shotgun (WGS) entry which is preliminary data.</text>
</comment>
<keyword evidence="2" id="KW-0227">DNA damage</keyword>